<gene>
    <name evidence="1" type="ORF">SDC9_205866</name>
</gene>
<dbReference type="EMBL" id="VSSQ01130563">
    <property type="protein sequence ID" value="MPN58165.1"/>
    <property type="molecule type" value="Genomic_DNA"/>
</dbReference>
<sequence length="126" mass="13868">MTHEIAVFLSAHFPMAHGETLARVLPEYLAHPANAGKRARFEQLMARSVTALNAFHGKSVIADFDLHRHIAESGILGQPAADGRAPIGETEIAAFLDERDAFWQQKGVAKEDVGEVLRRTIQRLDA</sequence>
<accession>A0A645J367</accession>
<proteinExistence type="predicted"/>
<dbReference type="Gene3D" id="1.20.1090.10">
    <property type="entry name" value="Dehydroquinate synthase-like - alpha domain"/>
    <property type="match status" value="1"/>
</dbReference>
<name>A0A645J367_9ZZZZ</name>
<dbReference type="AlphaFoldDB" id="A0A645J367"/>
<dbReference type="SUPFAM" id="SSF56796">
    <property type="entry name" value="Dehydroquinate synthase-like"/>
    <property type="match status" value="1"/>
</dbReference>
<protein>
    <recommendedName>
        <fullName evidence="2">Alcohol dehydrogenase iron-type/glycerol dehydrogenase GldA domain-containing protein</fullName>
    </recommendedName>
</protein>
<evidence type="ECO:0008006" key="2">
    <source>
        <dbReference type="Google" id="ProtNLM"/>
    </source>
</evidence>
<evidence type="ECO:0000313" key="1">
    <source>
        <dbReference type="EMBL" id="MPN58165.1"/>
    </source>
</evidence>
<reference evidence="1" key="1">
    <citation type="submission" date="2019-08" db="EMBL/GenBank/DDBJ databases">
        <authorList>
            <person name="Kucharzyk K."/>
            <person name="Murdoch R.W."/>
            <person name="Higgins S."/>
            <person name="Loffler F."/>
        </authorList>
    </citation>
    <scope>NUCLEOTIDE SEQUENCE</scope>
</reference>
<organism evidence="1">
    <name type="scientific">bioreactor metagenome</name>
    <dbReference type="NCBI Taxonomy" id="1076179"/>
    <lineage>
        <taxon>unclassified sequences</taxon>
        <taxon>metagenomes</taxon>
        <taxon>ecological metagenomes</taxon>
    </lineage>
</organism>
<comment type="caution">
    <text evidence="1">The sequence shown here is derived from an EMBL/GenBank/DDBJ whole genome shotgun (WGS) entry which is preliminary data.</text>
</comment>